<comment type="caution">
    <text evidence="2">The sequence shown here is derived from an EMBL/GenBank/DDBJ whole genome shotgun (WGS) entry which is preliminary data.</text>
</comment>
<gene>
    <name evidence="2" type="ORF">QYF61_016279</name>
</gene>
<dbReference type="AlphaFoldDB" id="A0AAN7MZ61"/>
<dbReference type="EMBL" id="JAUNZN010000009">
    <property type="protein sequence ID" value="KAK4816375.1"/>
    <property type="molecule type" value="Genomic_DNA"/>
</dbReference>
<reference evidence="2 3" key="1">
    <citation type="journal article" date="2023" name="J. Hered.">
        <title>Chromosome-level genome of the wood stork (Mycteria americana) provides insight into avian chromosome evolution.</title>
        <authorList>
            <person name="Flamio R. Jr."/>
            <person name="Ramstad K.M."/>
        </authorList>
    </citation>
    <scope>NUCLEOTIDE SEQUENCE [LARGE SCALE GENOMIC DNA]</scope>
    <source>
        <strain evidence="2">JAX WOST 10</strain>
    </source>
</reference>
<dbReference type="Proteomes" id="UP001333110">
    <property type="component" value="Unassembled WGS sequence"/>
</dbReference>
<evidence type="ECO:0000256" key="1">
    <source>
        <dbReference type="SAM" id="MobiDB-lite"/>
    </source>
</evidence>
<evidence type="ECO:0000313" key="2">
    <source>
        <dbReference type="EMBL" id="KAK4816375.1"/>
    </source>
</evidence>
<evidence type="ECO:0000313" key="3">
    <source>
        <dbReference type="Proteomes" id="UP001333110"/>
    </source>
</evidence>
<sequence length="304" mass="33167">MRPSNQFLTHGTVHPSNPYLSNSPRTSPDCHDFSNIMESDLATTPANSLRALGCISSGPIDICPSTGEVWEERLPVKTEAKKLLSTSAFSSSNVTSLPVVFIRGYAFFDLPFLTDIPVEALIILCIPGQVQLQLCIGLPDPIPTLPGSVPILFPGYLSLLPLPGPDFTLYLTHIPQDCELHQCMITAAQAASNLDITNQLTCVGDQQVQYRIPSDYNGEVIWLSGYGLYLPRRSPSGPSEVEGHESVTDTLHNRLGSVAQHFLPPYLFSKILHVFGPEITACCDISLGTTQLMKTDQMRPMPCA</sequence>
<name>A0AAN7MZ61_MYCAM</name>
<accession>A0AAN7MZ61</accession>
<keyword evidence="3" id="KW-1185">Reference proteome</keyword>
<proteinExistence type="predicted"/>
<feature type="region of interest" description="Disordered" evidence="1">
    <location>
        <begin position="1"/>
        <end position="26"/>
    </location>
</feature>
<protein>
    <submittedName>
        <fullName evidence="2">Uncharacterized protein</fullName>
    </submittedName>
</protein>
<organism evidence="2 3">
    <name type="scientific">Mycteria americana</name>
    <name type="common">Wood stork</name>
    <dbReference type="NCBI Taxonomy" id="33587"/>
    <lineage>
        <taxon>Eukaryota</taxon>
        <taxon>Metazoa</taxon>
        <taxon>Chordata</taxon>
        <taxon>Craniata</taxon>
        <taxon>Vertebrata</taxon>
        <taxon>Euteleostomi</taxon>
        <taxon>Archelosauria</taxon>
        <taxon>Archosauria</taxon>
        <taxon>Dinosauria</taxon>
        <taxon>Saurischia</taxon>
        <taxon>Theropoda</taxon>
        <taxon>Coelurosauria</taxon>
        <taxon>Aves</taxon>
        <taxon>Neognathae</taxon>
        <taxon>Neoaves</taxon>
        <taxon>Aequornithes</taxon>
        <taxon>Ciconiiformes</taxon>
        <taxon>Ciconiidae</taxon>
        <taxon>Mycteria</taxon>
    </lineage>
</organism>